<gene>
    <name evidence="1" type="ORF">OKIOD_LOCUS4718</name>
</gene>
<name>A0ABN7S7X4_OIKDI</name>
<evidence type="ECO:0000313" key="2">
    <source>
        <dbReference type="Proteomes" id="UP001158576"/>
    </source>
</evidence>
<accession>A0ABN7S7X4</accession>
<keyword evidence="2" id="KW-1185">Reference proteome</keyword>
<reference evidence="1 2" key="1">
    <citation type="submission" date="2021-04" db="EMBL/GenBank/DDBJ databases">
        <authorList>
            <person name="Bliznina A."/>
        </authorList>
    </citation>
    <scope>NUCLEOTIDE SEQUENCE [LARGE SCALE GENOMIC DNA]</scope>
</reference>
<organism evidence="1 2">
    <name type="scientific">Oikopleura dioica</name>
    <name type="common">Tunicate</name>
    <dbReference type="NCBI Taxonomy" id="34765"/>
    <lineage>
        <taxon>Eukaryota</taxon>
        <taxon>Metazoa</taxon>
        <taxon>Chordata</taxon>
        <taxon>Tunicata</taxon>
        <taxon>Appendicularia</taxon>
        <taxon>Copelata</taxon>
        <taxon>Oikopleuridae</taxon>
        <taxon>Oikopleura</taxon>
    </lineage>
</organism>
<sequence>MSYDEAMSTIQDWIEMTGQVLADHERAGKFQIRTDKLLRNALRSYDANCTIPYDAHLIGKNDFAVWEKQAVRSEDHCIQVSTARAGLKAWVDNYACMSKKTSRQTKRVTKFIGKIANPYC</sequence>
<evidence type="ECO:0000313" key="1">
    <source>
        <dbReference type="EMBL" id="CAG5091605.1"/>
    </source>
</evidence>
<dbReference type="Proteomes" id="UP001158576">
    <property type="component" value="Chromosome PAR"/>
</dbReference>
<protein>
    <submittedName>
        <fullName evidence="1">Oidioi.mRNA.OKI2018_I69.PAR.g13160.t1.cds</fullName>
    </submittedName>
</protein>
<proteinExistence type="predicted"/>
<dbReference type="EMBL" id="OU015568">
    <property type="protein sequence ID" value="CAG5091605.1"/>
    <property type="molecule type" value="Genomic_DNA"/>
</dbReference>